<dbReference type="EMBL" id="MRZV01001595">
    <property type="protein sequence ID" value="PIK36917.1"/>
    <property type="molecule type" value="Genomic_DNA"/>
</dbReference>
<dbReference type="AlphaFoldDB" id="A0A2G8JMF7"/>
<sequence>MEHGAVDDNLKENEGGESGEDKVENDEAVDKMVKDGDVERQEDGVSLQDGGETVRPNSKAFSIFESLDDEDYFEPPLVHLDDQPHPTVRSPQSVIPRVRDPNGQLVDAQLEVESYQKPLTPRDEDTLSRAVTICGTRRRRSPKSKREVTYLLTEEEPSPEEQAARRIKAEVTKKPLWERTWVDTKGIVAVTCSINKPEVVSGYRLTLAGFEDKRNSGNGAPLSDLQQPENSATEDNSFQKIVQEVSSLLVENFIEQKPQTPKKFEVLEPRPFKPVTNEWKGRPVPEVGSELNEEAEMRAFEMKRAAKQAVEIGQLFSKKADKTLKKIQQELEWGRWERRWEEADAAERNHLRHLIRKDEAILKRSEVIEGSWEEQYILQRQQLKQDKKKERKDEKKK</sequence>
<gene>
    <name evidence="2" type="ORF">BSL78_26251</name>
</gene>
<dbReference type="OrthoDB" id="10593801at2759"/>
<feature type="region of interest" description="Disordered" evidence="1">
    <location>
        <begin position="1"/>
        <end position="57"/>
    </location>
</feature>
<reference evidence="2 3" key="1">
    <citation type="journal article" date="2017" name="PLoS Biol.">
        <title>The sea cucumber genome provides insights into morphological evolution and visceral regeneration.</title>
        <authorList>
            <person name="Zhang X."/>
            <person name="Sun L."/>
            <person name="Yuan J."/>
            <person name="Sun Y."/>
            <person name="Gao Y."/>
            <person name="Zhang L."/>
            <person name="Li S."/>
            <person name="Dai H."/>
            <person name="Hamel J.F."/>
            <person name="Liu C."/>
            <person name="Yu Y."/>
            <person name="Liu S."/>
            <person name="Lin W."/>
            <person name="Guo K."/>
            <person name="Jin S."/>
            <person name="Xu P."/>
            <person name="Storey K.B."/>
            <person name="Huan P."/>
            <person name="Zhang T."/>
            <person name="Zhou Y."/>
            <person name="Zhang J."/>
            <person name="Lin C."/>
            <person name="Li X."/>
            <person name="Xing L."/>
            <person name="Huo D."/>
            <person name="Sun M."/>
            <person name="Wang L."/>
            <person name="Mercier A."/>
            <person name="Li F."/>
            <person name="Yang H."/>
            <person name="Xiang J."/>
        </authorList>
    </citation>
    <scope>NUCLEOTIDE SEQUENCE [LARGE SCALE GENOMIC DNA]</scope>
    <source>
        <strain evidence="2">Shaxun</strain>
        <tissue evidence="2">Muscle</tissue>
    </source>
</reference>
<organism evidence="2 3">
    <name type="scientific">Stichopus japonicus</name>
    <name type="common">Sea cucumber</name>
    <dbReference type="NCBI Taxonomy" id="307972"/>
    <lineage>
        <taxon>Eukaryota</taxon>
        <taxon>Metazoa</taxon>
        <taxon>Echinodermata</taxon>
        <taxon>Eleutherozoa</taxon>
        <taxon>Echinozoa</taxon>
        <taxon>Holothuroidea</taxon>
        <taxon>Aspidochirotacea</taxon>
        <taxon>Aspidochirotida</taxon>
        <taxon>Stichopodidae</taxon>
        <taxon>Apostichopus</taxon>
    </lineage>
</organism>
<evidence type="ECO:0000256" key="1">
    <source>
        <dbReference type="SAM" id="MobiDB-lite"/>
    </source>
</evidence>
<dbReference type="Proteomes" id="UP000230750">
    <property type="component" value="Unassembled WGS sequence"/>
</dbReference>
<evidence type="ECO:0000313" key="3">
    <source>
        <dbReference type="Proteomes" id="UP000230750"/>
    </source>
</evidence>
<feature type="compositionally biased region" description="Basic and acidic residues" evidence="1">
    <location>
        <begin position="28"/>
        <end position="43"/>
    </location>
</feature>
<name>A0A2G8JMF7_STIJA</name>
<evidence type="ECO:0000313" key="2">
    <source>
        <dbReference type="EMBL" id="PIK36917.1"/>
    </source>
</evidence>
<accession>A0A2G8JMF7</accession>
<feature type="compositionally biased region" description="Basic and acidic residues" evidence="1">
    <location>
        <begin position="1"/>
        <end position="22"/>
    </location>
</feature>
<protein>
    <submittedName>
        <fullName evidence="2">Uncharacterized protein</fullName>
    </submittedName>
</protein>
<proteinExistence type="predicted"/>
<feature type="region of interest" description="Disordered" evidence="1">
    <location>
        <begin position="74"/>
        <end position="99"/>
    </location>
</feature>
<keyword evidence="3" id="KW-1185">Reference proteome</keyword>
<comment type="caution">
    <text evidence="2">The sequence shown here is derived from an EMBL/GenBank/DDBJ whole genome shotgun (WGS) entry which is preliminary data.</text>
</comment>